<dbReference type="InterPro" id="IPR020422">
    <property type="entry name" value="TYR_PHOSPHATASE_DUAL_dom"/>
</dbReference>
<gene>
    <name evidence="3" type="ORF">E6K78_07130</name>
</gene>
<dbReference type="Gene3D" id="3.90.190.10">
    <property type="entry name" value="Protein tyrosine phosphatase superfamily"/>
    <property type="match status" value="1"/>
</dbReference>
<dbReference type="Pfam" id="PF22741">
    <property type="entry name" value="PTP-NADK"/>
    <property type="match status" value="1"/>
</dbReference>
<dbReference type="EMBL" id="VBOY01000065">
    <property type="protein sequence ID" value="TMQ65810.1"/>
    <property type="molecule type" value="Genomic_DNA"/>
</dbReference>
<dbReference type="AlphaFoldDB" id="A0A538TQC8"/>
<dbReference type="Proteomes" id="UP000316609">
    <property type="component" value="Unassembled WGS sequence"/>
</dbReference>
<dbReference type="GO" id="GO:0016791">
    <property type="term" value="F:phosphatase activity"/>
    <property type="evidence" value="ECO:0007669"/>
    <property type="project" value="TreeGrafter"/>
</dbReference>
<evidence type="ECO:0000259" key="2">
    <source>
        <dbReference type="PROSITE" id="PS50054"/>
    </source>
</evidence>
<organism evidence="3 4">
    <name type="scientific">Eiseniibacteriota bacterium</name>
    <dbReference type="NCBI Taxonomy" id="2212470"/>
    <lineage>
        <taxon>Bacteria</taxon>
        <taxon>Candidatus Eiseniibacteriota</taxon>
    </lineage>
</organism>
<evidence type="ECO:0000313" key="3">
    <source>
        <dbReference type="EMBL" id="TMQ65810.1"/>
    </source>
</evidence>
<dbReference type="PANTHER" id="PTHR31126">
    <property type="entry name" value="TYROSINE-PROTEIN PHOSPHATASE"/>
    <property type="match status" value="1"/>
</dbReference>
<feature type="domain" description="Tyrosine-protein phosphatase" evidence="2">
    <location>
        <begin position="3"/>
        <end position="145"/>
    </location>
</feature>
<protein>
    <recommendedName>
        <fullName evidence="2">Tyrosine-protein phosphatase domain-containing protein</fullName>
    </recommendedName>
</protein>
<sequence>VKNFGRVTENIFRGGDVTTRGLENLHDLGVRTVIDLAGDDPDERSTCQRLGITHYRFPMDADERPEDATVDRILRILRNAREPVYLHCSGGKHRAGTITALYRIRVQHWSLEDAWAEQRAYGFGSPKDHRKIFEYVYGRGAASKSKYRSTD</sequence>
<dbReference type="InterPro" id="IPR029021">
    <property type="entry name" value="Prot-tyrosine_phosphatase-like"/>
</dbReference>
<dbReference type="PANTHER" id="PTHR31126:SF1">
    <property type="entry name" value="TYROSINE SPECIFIC PROTEIN PHOSPHATASES DOMAIN-CONTAINING PROTEIN"/>
    <property type="match status" value="1"/>
</dbReference>
<name>A0A538TQC8_UNCEI</name>
<reference evidence="3 4" key="1">
    <citation type="journal article" date="2019" name="Nat. Microbiol.">
        <title>Mediterranean grassland soil C-N compound turnover is dependent on rainfall and depth, and is mediated by genomically divergent microorganisms.</title>
        <authorList>
            <person name="Diamond S."/>
            <person name="Andeer P.F."/>
            <person name="Li Z."/>
            <person name="Crits-Christoph A."/>
            <person name="Burstein D."/>
            <person name="Anantharaman K."/>
            <person name="Lane K.R."/>
            <person name="Thomas B.C."/>
            <person name="Pan C."/>
            <person name="Northen T.R."/>
            <person name="Banfield J.F."/>
        </authorList>
    </citation>
    <scope>NUCLEOTIDE SEQUENCE [LARGE SCALE GENOMIC DNA]</scope>
    <source>
        <strain evidence="3">WS_8</strain>
    </source>
</reference>
<evidence type="ECO:0000313" key="4">
    <source>
        <dbReference type="Proteomes" id="UP000316609"/>
    </source>
</evidence>
<accession>A0A538TQC8</accession>
<proteinExistence type="inferred from homology"/>
<comment type="caution">
    <text evidence="3">The sequence shown here is derived from an EMBL/GenBank/DDBJ whole genome shotgun (WGS) entry which is preliminary data.</text>
</comment>
<dbReference type="InterPro" id="IPR055214">
    <property type="entry name" value="PTP-NADK"/>
</dbReference>
<comment type="similarity">
    <text evidence="1">Belongs to the protein-tyrosine phosphatase family.</text>
</comment>
<feature type="non-terminal residue" evidence="3">
    <location>
        <position position="1"/>
    </location>
</feature>
<dbReference type="PROSITE" id="PS50054">
    <property type="entry name" value="TYR_PHOSPHATASE_DUAL"/>
    <property type="match status" value="1"/>
</dbReference>
<dbReference type="SUPFAM" id="SSF52799">
    <property type="entry name" value="(Phosphotyrosine protein) phosphatases II"/>
    <property type="match status" value="1"/>
</dbReference>
<evidence type="ECO:0000256" key="1">
    <source>
        <dbReference type="ARBA" id="ARBA00009580"/>
    </source>
</evidence>